<dbReference type="InterPro" id="IPR008979">
    <property type="entry name" value="Galactose-bd-like_sf"/>
</dbReference>
<dbReference type="PANTHER" id="PTHR13170:SF16">
    <property type="entry name" value="PROTEIN O-GLCNACASE"/>
    <property type="match status" value="1"/>
</dbReference>
<dbReference type="Gene3D" id="3.30.379.10">
    <property type="entry name" value="Chitobiase/beta-hexosaminidase domain 2-like"/>
    <property type="match status" value="1"/>
</dbReference>
<dbReference type="SUPFAM" id="SSF51445">
    <property type="entry name" value="(Trans)glycosidases"/>
    <property type="match status" value="1"/>
</dbReference>
<keyword evidence="1 3" id="KW-0378">Hydrolase</keyword>
<evidence type="ECO:0000259" key="6">
    <source>
        <dbReference type="PROSITE" id="PS52009"/>
    </source>
</evidence>
<evidence type="ECO:0000256" key="1">
    <source>
        <dbReference type="ARBA" id="ARBA00022801"/>
    </source>
</evidence>
<dbReference type="Pfam" id="PF07555">
    <property type="entry name" value="NAGidase"/>
    <property type="match status" value="1"/>
</dbReference>
<dbReference type="InterPro" id="IPR054470">
    <property type="entry name" value="FIMAH_dom"/>
</dbReference>
<dbReference type="Pfam" id="PF22888">
    <property type="entry name" value="FIMAH"/>
    <property type="match status" value="1"/>
</dbReference>
<dbReference type="EMBL" id="BAAADS010000001">
    <property type="protein sequence ID" value="GAA0591596.1"/>
    <property type="molecule type" value="Genomic_DNA"/>
</dbReference>
<sequence>MKKSYIVLFVLLLILTPLSLVGASGDESGAKKADSNDRYYEIYPLPQHEKDLGTDFTITEEVNVVVGDSIDKPTTDFLKEILESKSLEINISDQVVSGKTNILVGTEHSGGYVTSYIKENVTYDETVFEKIDPYVLTMDKKLEDKGTIAILGKDSDAAYYGLASLKMILDRIPNRNIHSMLYEDFSDTKRRGFIEGFYGFPWSHESRISLMQYGGQLKMNTYIFGPKDDPYHNRKWRELYPEDKLAKIAELAQVGSESKVDFVWAIHPGFNMINWDKYDQELDTLLAKLDQLYSAGVRQFGLFMDDINTTKALQNREKHVKLITDVSNWVQSKGDVKPLIYTPPFYNQAWTGNTGKPYLKALSNTPENVEIMWTGSGVFGTVNPEDMAWPKQFTEREPFVWLNWPVNDYVNSGLFLGKGEVLKEGTHNIAGLVTNPMEHAELSKIALFAVADYAWNVDDFHAEQSWKDSFKYVAPNADSELQIIASHLSSPSTNRGYDLEESEYIKEELKQFKQKFKADEPVDEIGTSLIDEFNRVLDAIEGFKEKSTNEQMLKEIKPWLNSLREIVQADKHAVKSVLALQNEDVNLAWKELGKATGAMKKSQTYTVPRLNASDITVEAGAKRLIPFADKLISQLQAQIVTAIDPDATANIPITSYERQDMGKMVDGDEETYAYVKIIQENGDWYGIDLGKKVNVDNIRILQGRNNGDHDIFQRGVLEYSVDGENWKAIGDERSGYLIEEKDLNVEARYVRYRLTHAGVPGGKPDLWTAVREFTVNTNKSAESVYTNVEALKDTEIEATERSAKISDLSDITLKPGQYIGISLQTIRNIKDIALKSTNSKLSLEVSNNGVEWEEITTDSFPNFAYVRLINNTENGITFDLSKLLVKKNAFAEPVVTHNYPNIYAGEIGNVYDGDLNSKVWFGGMQNKGRYVQVDMGGTVDVHNVAVVIDEEEGDYFRKGELQVSTDGETWKTIHTFDHPESRSGNFPDHESPFRYKRVKLNDAVQARYIRLISTEDANKWLALNEIIVNEGSLKPGTDDLTIEADPQGVDGHEAWRVKDQKLSTYYMPAGNQGTGSLNYKLTKGNTLEDVILLQNPDHVSNADVLIRDKEGWHQAGQLSKAMQTIDVSSFEHVLEIKLEWKGATIPQIHEIIPVEKQVPDVDSVQDIKALVKQFANDGAFEDEQAVHALTVHLTAVYRYEKQENATKVVKHMKGFKTLLDYQKENQLIGEKAYETLSIVSDSFIEQWQ</sequence>
<comment type="caution">
    <text evidence="7">The sequence shown here is derived from an EMBL/GenBank/DDBJ whole genome shotgun (WGS) entry which is preliminary data.</text>
</comment>
<evidence type="ECO:0000256" key="3">
    <source>
        <dbReference type="PROSITE-ProRule" id="PRU01353"/>
    </source>
</evidence>
<evidence type="ECO:0008006" key="9">
    <source>
        <dbReference type="Google" id="ProtNLM"/>
    </source>
</evidence>
<gene>
    <name evidence="7" type="ORF">GCM10009001_04640</name>
</gene>
<feature type="active site" description="Proton donor" evidence="3">
    <location>
        <position position="306"/>
    </location>
</feature>
<dbReference type="Proteomes" id="UP001500866">
    <property type="component" value="Unassembled WGS sequence"/>
</dbReference>
<dbReference type="Pfam" id="PF02838">
    <property type="entry name" value="Glyco_hydro_20b"/>
    <property type="match status" value="1"/>
</dbReference>
<dbReference type="PROSITE" id="PS50022">
    <property type="entry name" value="FA58C_3"/>
    <property type="match status" value="2"/>
</dbReference>
<dbReference type="PROSITE" id="PS52009">
    <property type="entry name" value="GH84"/>
    <property type="match status" value="1"/>
</dbReference>
<feature type="domain" description="F5/8 type C" evidence="5">
    <location>
        <begin position="877"/>
        <end position="1030"/>
    </location>
</feature>
<keyword evidence="4" id="KW-0732">Signal</keyword>
<comment type="similarity">
    <text evidence="3">Belongs to the glycosyl hydrolase 84 family.</text>
</comment>
<keyword evidence="8" id="KW-1185">Reference proteome</keyword>
<protein>
    <recommendedName>
        <fullName evidence="9">Hyaluronoglucosaminidase</fullName>
    </recommendedName>
</protein>
<dbReference type="InterPro" id="IPR029018">
    <property type="entry name" value="Hex-like_dom2"/>
</dbReference>
<evidence type="ECO:0000259" key="5">
    <source>
        <dbReference type="PROSITE" id="PS50022"/>
    </source>
</evidence>
<dbReference type="InterPro" id="IPR049019">
    <property type="entry name" value="NagJ-like_helical"/>
</dbReference>
<feature type="domain" description="F5/8 type C" evidence="5">
    <location>
        <begin position="628"/>
        <end position="752"/>
    </location>
</feature>
<dbReference type="Gene3D" id="1.20.58.460">
    <property type="entry name" value="Hyaluronidase post-catalytic domain-like"/>
    <property type="match status" value="2"/>
</dbReference>
<dbReference type="PANTHER" id="PTHR13170">
    <property type="entry name" value="O-GLCNACASE"/>
    <property type="match status" value="1"/>
</dbReference>
<dbReference type="SUPFAM" id="SSF49785">
    <property type="entry name" value="Galactose-binding domain-like"/>
    <property type="match status" value="2"/>
</dbReference>
<dbReference type="Gene3D" id="2.60.120.260">
    <property type="entry name" value="Galactose-binding domain-like"/>
    <property type="match status" value="2"/>
</dbReference>
<dbReference type="InterPro" id="IPR011496">
    <property type="entry name" value="O-GlcNAcase_cat"/>
</dbReference>
<proteinExistence type="inferred from homology"/>
<dbReference type="Pfam" id="PF21774">
    <property type="entry name" value="NagJ_C"/>
    <property type="match status" value="1"/>
</dbReference>
<feature type="domain" description="GH84" evidence="6">
    <location>
        <begin position="189"/>
        <end position="458"/>
    </location>
</feature>
<organism evidence="7 8">
    <name type="scientific">Virgibacillus siamensis</name>
    <dbReference type="NCBI Taxonomy" id="480071"/>
    <lineage>
        <taxon>Bacteria</taxon>
        <taxon>Bacillati</taxon>
        <taxon>Bacillota</taxon>
        <taxon>Bacilli</taxon>
        <taxon>Bacillales</taxon>
        <taxon>Bacillaceae</taxon>
        <taxon>Virgibacillus</taxon>
    </lineage>
</organism>
<evidence type="ECO:0000256" key="4">
    <source>
        <dbReference type="SAM" id="SignalP"/>
    </source>
</evidence>
<dbReference type="SUPFAM" id="SSF55545">
    <property type="entry name" value="beta-N-acetylhexosaminidase-like domain"/>
    <property type="match status" value="1"/>
</dbReference>
<evidence type="ECO:0000313" key="8">
    <source>
        <dbReference type="Proteomes" id="UP001500866"/>
    </source>
</evidence>
<dbReference type="InterPro" id="IPR017853">
    <property type="entry name" value="GH"/>
</dbReference>
<dbReference type="Gene3D" id="3.20.20.80">
    <property type="entry name" value="Glycosidases"/>
    <property type="match status" value="1"/>
</dbReference>
<dbReference type="Pfam" id="PF00754">
    <property type="entry name" value="F5_F8_type_C"/>
    <property type="match status" value="2"/>
</dbReference>
<dbReference type="InterPro" id="IPR015882">
    <property type="entry name" value="HEX_bac_N"/>
</dbReference>
<name>A0ABN1FIM3_9BACI</name>
<dbReference type="RefSeq" id="WP_343809910.1">
    <property type="nucleotide sequence ID" value="NZ_BAAADS010000001.1"/>
</dbReference>
<keyword evidence="2 3" id="KW-0326">Glycosidase</keyword>
<feature type="signal peptide" evidence="4">
    <location>
        <begin position="1"/>
        <end position="22"/>
    </location>
</feature>
<evidence type="ECO:0000256" key="2">
    <source>
        <dbReference type="ARBA" id="ARBA00023295"/>
    </source>
</evidence>
<dbReference type="SUPFAM" id="SSF140657">
    <property type="entry name" value="Hyaluronidase post-catalytic domain-like"/>
    <property type="match status" value="1"/>
</dbReference>
<feature type="chain" id="PRO_5046769279" description="Hyaluronoglucosaminidase" evidence="4">
    <location>
        <begin position="23"/>
        <end position="1248"/>
    </location>
</feature>
<accession>A0ABN1FIM3</accession>
<dbReference type="InterPro" id="IPR000421">
    <property type="entry name" value="FA58C"/>
</dbReference>
<reference evidence="7 8" key="1">
    <citation type="journal article" date="2019" name="Int. J. Syst. Evol. Microbiol.">
        <title>The Global Catalogue of Microorganisms (GCM) 10K type strain sequencing project: providing services to taxonomists for standard genome sequencing and annotation.</title>
        <authorList>
            <consortium name="The Broad Institute Genomics Platform"/>
            <consortium name="The Broad Institute Genome Sequencing Center for Infectious Disease"/>
            <person name="Wu L."/>
            <person name="Ma J."/>
        </authorList>
    </citation>
    <scope>NUCLEOTIDE SEQUENCE [LARGE SCALE GENOMIC DNA]</scope>
    <source>
        <strain evidence="7 8">JCM 15395</strain>
    </source>
</reference>
<evidence type="ECO:0000313" key="7">
    <source>
        <dbReference type="EMBL" id="GAA0591596.1"/>
    </source>
</evidence>
<dbReference type="InterPro" id="IPR051822">
    <property type="entry name" value="Glycosyl_Hydrolase_84"/>
</dbReference>